<dbReference type="GO" id="GO:0005730">
    <property type="term" value="C:nucleolus"/>
    <property type="evidence" value="ECO:0007669"/>
    <property type="project" value="TreeGrafter"/>
</dbReference>
<reference evidence="11 12" key="1">
    <citation type="submission" date="2020-12" db="EMBL/GenBank/DDBJ databases">
        <title>Effect of drift, selection, and recombination on the evolution of hybrid genomes in Candida yeast pathogens.</title>
        <authorList>
            <person name="Mixao V."/>
            <person name="Ksiezopolska E."/>
            <person name="Saus E."/>
            <person name="Boekhout T."/>
            <person name="Gacser A."/>
            <person name="Gabaldon T."/>
        </authorList>
    </citation>
    <scope>NUCLEOTIDE SEQUENCE [LARGE SCALE GENOMIC DNA]</scope>
    <source>
        <strain evidence="11 12">BP57</strain>
    </source>
</reference>
<dbReference type="PANTHER" id="PTHR18934">
    <property type="entry name" value="ATP-DEPENDENT RNA HELICASE"/>
    <property type="match status" value="1"/>
</dbReference>
<evidence type="ECO:0000256" key="6">
    <source>
        <dbReference type="ARBA" id="ARBA00022840"/>
    </source>
</evidence>
<dbReference type="FunFam" id="3.40.50.300:FF:000145">
    <property type="entry name" value="probable ATP-dependent RNA helicase DHX40"/>
    <property type="match status" value="1"/>
</dbReference>
<dbReference type="GO" id="GO:0003725">
    <property type="term" value="F:double-stranded RNA binding"/>
    <property type="evidence" value="ECO:0007669"/>
    <property type="project" value="TreeGrafter"/>
</dbReference>
<evidence type="ECO:0000259" key="10">
    <source>
        <dbReference type="PROSITE" id="PS51194"/>
    </source>
</evidence>
<evidence type="ECO:0000256" key="1">
    <source>
        <dbReference type="ARBA" id="ARBA00012552"/>
    </source>
</evidence>
<evidence type="ECO:0000313" key="11">
    <source>
        <dbReference type="EMBL" id="KAG5419691.1"/>
    </source>
</evidence>
<dbReference type="PANTHER" id="PTHR18934:SF118">
    <property type="entry name" value="ATP-DEPENDENT RNA HELICASE DHX33"/>
    <property type="match status" value="1"/>
</dbReference>
<dbReference type="SMART" id="SM00847">
    <property type="entry name" value="HA2"/>
    <property type="match status" value="1"/>
</dbReference>
<dbReference type="GO" id="GO:0003724">
    <property type="term" value="F:RNA helicase activity"/>
    <property type="evidence" value="ECO:0007669"/>
    <property type="project" value="UniProtKB-EC"/>
</dbReference>
<dbReference type="SMART" id="SM00487">
    <property type="entry name" value="DEXDc"/>
    <property type="match status" value="1"/>
</dbReference>
<dbReference type="GeneID" id="93650200"/>
<dbReference type="GO" id="GO:0005524">
    <property type="term" value="F:ATP binding"/>
    <property type="evidence" value="ECO:0007669"/>
    <property type="project" value="UniProtKB-KW"/>
</dbReference>
<dbReference type="Gene3D" id="3.40.50.300">
    <property type="entry name" value="P-loop containing nucleotide triphosphate hydrolases"/>
    <property type="match status" value="2"/>
</dbReference>
<comment type="caution">
    <text evidence="11">The sequence shown here is derived from an EMBL/GenBank/DDBJ whole genome shotgun (WGS) entry which is preliminary data.</text>
</comment>
<dbReference type="InterPro" id="IPR049945">
    <property type="entry name" value="AAA_22"/>
</dbReference>
<evidence type="ECO:0000256" key="3">
    <source>
        <dbReference type="ARBA" id="ARBA00022741"/>
    </source>
</evidence>
<feature type="domain" description="Helicase ATP-binding" evidence="9">
    <location>
        <begin position="147"/>
        <end position="309"/>
    </location>
</feature>
<keyword evidence="3" id="KW-0547">Nucleotide-binding</keyword>
<dbReference type="InterPro" id="IPR002464">
    <property type="entry name" value="DNA/RNA_helicase_DEAH_CS"/>
</dbReference>
<dbReference type="CDD" id="cd17917">
    <property type="entry name" value="DEXHc_RHA-like"/>
    <property type="match status" value="1"/>
</dbReference>
<dbReference type="Pfam" id="PF21010">
    <property type="entry name" value="HA2_C"/>
    <property type="match status" value="1"/>
</dbReference>
<dbReference type="Proteomes" id="UP000669133">
    <property type="component" value="Unassembled WGS sequence"/>
</dbReference>
<feature type="compositionally biased region" description="Basic residues" evidence="8">
    <location>
        <begin position="15"/>
        <end position="26"/>
    </location>
</feature>
<proteinExistence type="predicted"/>
<dbReference type="EMBL" id="JAEOAQ010000002">
    <property type="protein sequence ID" value="KAG5419691.1"/>
    <property type="molecule type" value="Genomic_DNA"/>
</dbReference>
<dbReference type="OrthoDB" id="10253254at2759"/>
<gene>
    <name evidence="11" type="ORF">I9W82_001571</name>
</gene>
<dbReference type="FunFam" id="3.40.50.300:FF:000615">
    <property type="entry name" value="pre-mRNA-splicing factor ATP-dependent RNA helicase DEAH7"/>
    <property type="match status" value="1"/>
</dbReference>
<evidence type="ECO:0000256" key="2">
    <source>
        <dbReference type="ARBA" id="ARBA00022664"/>
    </source>
</evidence>
<feature type="region of interest" description="Disordered" evidence="8">
    <location>
        <begin position="1"/>
        <end position="96"/>
    </location>
</feature>
<dbReference type="GO" id="GO:1990904">
    <property type="term" value="C:ribonucleoprotein complex"/>
    <property type="evidence" value="ECO:0007669"/>
    <property type="project" value="UniProtKB-ARBA"/>
</dbReference>
<keyword evidence="4" id="KW-0378">Hydrolase</keyword>
<keyword evidence="2" id="KW-0507">mRNA processing</keyword>
<dbReference type="PROSITE" id="PS51194">
    <property type="entry name" value="HELICASE_CTER"/>
    <property type="match status" value="1"/>
</dbReference>
<dbReference type="PROSITE" id="PS51192">
    <property type="entry name" value="HELICASE_ATP_BIND_1"/>
    <property type="match status" value="1"/>
</dbReference>
<dbReference type="GO" id="GO:0006397">
    <property type="term" value="P:mRNA processing"/>
    <property type="evidence" value="ECO:0007669"/>
    <property type="project" value="UniProtKB-KW"/>
</dbReference>
<dbReference type="InterPro" id="IPR007502">
    <property type="entry name" value="Helicase-assoc_dom"/>
</dbReference>
<comment type="catalytic activity">
    <reaction evidence="7">
        <text>ATP + H2O = ADP + phosphate + H(+)</text>
        <dbReference type="Rhea" id="RHEA:13065"/>
        <dbReference type="ChEBI" id="CHEBI:15377"/>
        <dbReference type="ChEBI" id="CHEBI:15378"/>
        <dbReference type="ChEBI" id="CHEBI:30616"/>
        <dbReference type="ChEBI" id="CHEBI:43474"/>
        <dbReference type="ChEBI" id="CHEBI:456216"/>
        <dbReference type="EC" id="3.6.4.13"/>
    </reaction>
</comment>
<dbReference type="PROSITE" id="PS00690">
    <property type="entry name" value="DEAH_ATP_HELICASE"/>
    <property type="match status" value="1"/>
</dbReference>
<protein>
    <recommendedName>
        <fullName evidence="1">RNA helicase</fullName>
        <ecNumber evidence="1">3.6.4.13</ecNumber>
    </recommendedName>
</protein>
<evidence type="ECO:0000313" key="12">
    <source>
        <dbReference type="Proteomes" id="UP000669133"/>
    </source>
</evidence>
<dbReference type="Pfam" id="PF13401">
    <property type="entry name" value="AAA_22"/>
    <property type="match status" value="1"/>
</dbReference>
<dbReference type="GO" id="GO:0016887">
    <property type="term" value="F:ATP hydrolysis activity"/>
    <property type="evidence" value="ECO:0007669"/>
    <property type="project" value="InterPro"/>
</dbReference>
<evidence type="ECO:0000256" key="4">
    <source>
        <dbReference type="ARBA" id="ARBA00022801"/>
    </source>
</evidence>
<dbReference type="Pfam" id="PF00271">
    <property type="entry name" value="Helicase_C"/>
    <property type="match status" value="1"/>
</dbReference>
<dbReference type="Pfam" id="PF04408">
    <property type="entry name" value="WHD_HA2"/>
    <property type="match status" value="1"/>
</dbReference>
<name>A0A8H8DDB9_9ASCO</name>
<dbReference type="InterPro" id="IPR027417">
    <property type="entry name" value="P-loop_NTPase"/>
</dbReference>
<dbReference type="CDD" id="cd18791">
    <property type="entry name" value="SF2_C_RHA"/>
    <property type="match status" value="1"/>
</dbReference>
<accession>A0A8H8DDB9</accession>
<dbReference type="AlphaFoldDB" id="A0A8H8DDB9"/>
<evidence type="ECO:0000256" key="8">
    <source>
        <dbReference type="SAM" id="MobiDB-lite"/>
    </source>
</evidence>
<dbReference type="SMART" id="SM00490">
    <property type="entry name" value="HELICc"/>
    <property type="match status" value="1"/>
</dbReference>
<dbReference type="RefSeq" id="XP_067548807.1">
    <property type="nucleotide sequence ID" value="XM_067690331.1"/>
</dbReference>
<sequence length="751" mass="84304">MNHNQPNGANQDVSKKRKRKRSKGSKVKSVEDESPPAVEEPVHSQNKKIKFSDLDEAATESTVSVPKIEVKDQIESVAPPIKHESPLKKSPKTKPTVVKYVDDENDSDSDANDFNFQRSSQQLSERAKELLKVRQNLPIYHHKDKITSFVSDNQVTIIIGETGSGKSTQIPQFLMPENKKTIAVTQPRRVAAASLAARVCEEYGCKLGSDVGYQVRFTNKSSHRTKLKYLTDGMLLREIMLDRELKKYSTIILDEAHERTILTDLIMGFLKSLLNSGTRKDLKVIVMSATLNAELFSHFFNNAPILYVEGKMYPVAQMYVGDESNEDIVDCVIRSIIKVNMTEPEGDILCFLAGQEEIDNCVKTLEQLAPSLPREAPLIVPLPLYAALSPHQQSKIFEKLPKGRRKVILATNIAETSITVPGVKYVIDSGLRKVKIWKHNLGLSTLLTTPISQASARQRAGRAGRESAGKVFRLYQESEYMNLPKQQESEIKRNDIILPILTLKKLGIDDLLNWTWLEDPGQESILSALNTLYTLGALNDAGKITSLGYKMSVLPLPPQLSVVLISAAEMGCLAPVIDIVSCLSVDNLILNVSGELRDEINFKRRSYCPKGNTHGDLIALYEFYQTFQSLGKEWCQEMMFSYKGFKNVLKIKNQLKEYMMATVKQDDSIQNVEKDNKMAKLRAQFEERDEVLDIPAILKSFLKGFISNTAVGMPDRSFRTFNSGQLISIHPSSVLFGKSNLDAIIPTCDWW</sequence>
<evidence type="ECO:0000256" key="7">
    <source>
        <dbReference type="ARBA" id="ARBA00047984"/>
    </source>
</evidence>
<keyword evidence="5" id="KW-0347">Helicase</keyword>
<dbReference type="InterPro" id="IPR014001">
    <property type="entry name" value="Helicase_ATP-bd"/>
</dbReference>
<dbReference type="InterPro" id="IPR048333">
    <property type="entry name" value="HA2_WH"/>
</dbReference>
<feature type="compositionally biased region" description="Polar residues" evidence="8">
    <location>
        <begin position="1"/>
        <end position="12"/>
    </location>
</feature>
<dbReference type="EC" id="3.6.4.13" evidence="1"/>
<dbReference type="GO" id="GO:0045943">
    <property type="term" value="P:positive regulation of transcription by RNA polymerase I"/>
    <property type="evidence" value="ECO:0007669"/>
    <property type="project" value="TreeGrafter"/>
</dbReference>
<dbReference type="InterPro" id="IPR001650">
    <property type="entry name" value="Helicase_C-like"/>
</dbReference>
<dbReference type="FunFam" id="1.20.120.1080:FF:000028">
    <property type="entry name" value="ATP-dependent RNA helicase"/>
    <property type="match status" value="1"/>
</dbReference>
<evidence type="ECO:0000256" key="5">
    <source>
        <dbReference type="ARBA" id="ARBA00022806"/>
    </source>
</evidence>
<dbReference type="SUPFAM" id="SSF52540">
    <property type="entry name" value="P-loop containing nucleoside triphosphate hydrolases"/>
    <property type="match status" value="1"/>
</dbReference>
<dbReference type="Gene3D" id="1.20.120.1080">
    <property type="match status" value="1"/>
</dbReference>
<keyword evidence="6" id="KW-0067">ATP-binding</keyword>
<feature type="domain" description="Helicase C-terminal" evidence="10">
    <location>
        <begin position="331"/>
        <end position="507"/>
    </location>
</feature>
<evidence type="ECO:0000259" key="9">
    <source>
        <dbReference type="PROSITE" id="PS51192"/>
    </source>
</evidence>
<keyword evidence="12" id="KW-1185">Reference proteome</keyword>
<organism evidence="11 12">
    <name type="scientific">Candida metapsilosis</name>
    <dbReference type="NCBI Taxonomy" id="273372"/>
    <lineage>
        <taxon>Eukaryota</taxon>
        <taxon>Fungi</taxon>
        <taxon>Dikarya</taxon>
        <taxon>Ascomycota</taxon>
        <taxon>Saccharomycotina</taxon>
        <taxon>Pichiomycetes</taxon>
        <taxon>Debaryomycetaceae</taxon>
        <taxon>Candida/Lodderomyces clade</taxon>
        <taxon>Candida</taxon>
    </lineage>
</organism>